<dbReference type="GO" id="GO:0005886">
    <property type="term" value="C:plasma membrane"/>
    <property type="evidence" value="ECO:0007669"/>
    <property type="project" value="InterPro"/>
</dbReference>
<feature type="transmembrane region" description="Helical" evidence="2">
    <location>
        <begin position="518"/>
        <end position="538"/>
    </location>
</feature>
<dbReference type="GO" id="GO:0022857">
    <property type="term" value="F:transmembrane transporter activity"/>
    <property type="evidence" value="ECO:0007669"/>
    <property type="project" value="InterPro"/>
</dbReference>
<feature type="transmembrane region" description="Helical" evidence="2">
    <location>
        <begin position="92"/>
        <end position="112"/>
    </location>
</feature>
<dbReference type="Proteomes" id="UP000631034">
    <property type="component" value="Unassembled WGS sequence"/>
</dbReference>
<evidence type="ECO:0000313" key="3">
    <source>
        <dbReference type="EMBL" id="MBE1237734.1"/>
    </source>
</evidence>
<evidence type="ECO:0000256" key="2">
    <source>
        <dbReference type="SAM" id="Phobius"/>
    </source>
</evidence>
<dbReference type="EMBL" id="JACZHT010000006">
    <property type="protein sequence ID" value="MBE1237734.1"/>
    <property type="molecule type" value="Genomic_DNA"/>
</dbReference>
<reference evidence="3" key="1">
    <citation type="submission" date="2020-10" db="EMBL/GenBank/DDBJ databases">
        <title>Genome sequence of the unusual species of purple photosynthetic bacteria, Phaeovibrio sulfidiphilus DSM 23193, type strain.</title>
        <authorList>
            <person name="Kyndt J.A."/>
            <person name="Meyer T.E."/>
        </authorList>
    </citation>
    <scope>NUCLEOTIDE SEQUENCE</scope>
    <source>
        <strain evidence="3">DSM 23193</strain>
    </source>
</reference>
<feature type="transmembrane region" description="Helical" evidence="2">
    <location>
        <begin position="67"/>
        <end position="86"/>
    </location>
</feature>
<keyword evidence="4" id="KW-1185">Reference proteome</keyword>
<dbReference type="InterPro" id="IPR006726">
    <property type="entry name" value="PHBA_efflux_AaeB/fusaric-R"/>
</dbReference>
<dbReference type="RefSeq" id="WP_192534734.1">
    <property type="nucleotide sequence ID" value="NZ_JACZHT010000006.1"/>
</dbReference>
<proteinExistence type="predicted"/>
<feature type="transmembrane region" description="Helical" evidence="2">
    <location>
        <begin position="410"/>
        <end position="427"/>
    </location>
</feature>
<accession>A0A8J6YPS6</accession>
<sequence length="727" mass="79839">MAARSAPVLPFYETPSFLAVVFSLKTWASAMLALWIAFFFDLAQPHWAMATVYIVAHPLSGALTSKAFYRLVGSLVGAVMSVALVPNLVNDPLILTLAIALWIAVALVVSLYDRTPRSYVFMLAGYSTAIISFPIVDTPEIAFTYSVQRALEIGLGILCAAFVSRVFFPRDAAPVVAKNLRDWLSDASRLGLQAFVRRPDAKETRAARLKLAADALTLRELTTQVAYDTGRVRGHLQGFQALQMRMMELLPLLSSIEDLVTAIDREEREDEVAEAHPTSQIALLRMREIVVAWLRGDLVEMSSRDRAECWRLFQMVAGAVGRSTYRYDLLALNLAQDILDFVRIRSECAALLVRIEAGETLAPGSWGFEVLPASLLTHTDQRMTLLSGVAVFVTTLVAVSFWRYTAWPHGASAAMMSAIFCCMFARMDDPVPRLVKQCLLFLVAFALTFVIAFALVPMVDDFLMLCLMFGLILVPLGTLIANPNTAVLGAVICIHIPIMLTIKSHVELDFIKFVNSNLAIIFGVYTAAAMTMLIRSVGAEWAGSRLLSAGVHDIVVMADTRIHETSADVRLMLYRMTDRFGLLAPRLELVPSSSEVAKADILKDLRIAACTARLNQRRHELPRRERQAVERVLRAIRVYYSEPNPARRVLHRAALLRIFDWALRIVSYGPISVASRNVRVALIGLSCAVSPSGTIAPKVLVAEGAPGDTGGAVPGPGAGPSRRETPS</sequence>
<dbReference type="Pfam" id="PF04632">
    <property type="entry name" value="FUSC"/>
    <property type="match status" value="1"/>
</dbReference>
<feature type="transmembrane region" description="Helical" evidence="2">
    <location>
        <begin position="119"/>
        <end position="136"/>
    </location>
</feature>
<keyword evidence="2" id="KW-1133">Transmembrane helix</keyword>
<organism evidence="3 4">
    <name type="scientific">Phaeovibrio sulfidiphilus</name>
    <dbReference type="NCBI Taxonomy" id="1220600"/>
    <lineage>
        <taxon>Bacteria</taxon>
        <taxon>Pseudomonadati</taxon>
        <taxon>Pseudomonadota</taxon>
        <taxon>Alphaproteobacteria</taxon>
        <taxon>Rhodospirillales</taxon>
        <taxon>Rhodospirillaceae</taxon>
        <taxon>Phaeovibrio</taxon>
    </lineage>
</organism>
<evidence type="ECO:0000256" key="1">
    <source>
        <dbReference type="SAM" id="MobiDB-lite"/>
    </source>
</evidence>
<gene>
    <name evidence="3" type="ORF">IHV25_08745</name>
</gene>
<feature type="region of interest" description="Disordered" evidence="1">
    <location>
        <begin position="706"/>
        <end position="727"/>
    </location>
</feature>
<keyword evidence="2" id="KW-0472">Membrane</keyword>
<evidence type="ECO:0000313" key="4">
    <source>
        <dbReference type="Proteomes" id="UP000631034"/>
    </source>
</evidence>
<name>A0A8J6YPS6_9PROT</name>
<protein>
    <submittedName>
        <fullName evidence="3">FUSC family protein</fullName>
    </submittedName>
</protein>
<keyword evidence="2" id="KW-0812">Transmembrane</keyword>
<comment type="caution">
    <text evidence="3">The sequence shown here is derived from an EMBL/GenBank/DDBJ whole genome shotgun (WGS) entry which is preliminary data.</text>
</comment>
<feature type="transmembrane region" description="Helical" evidence="2">
    <location>
        <begin position="17"/>
        <end position="40"/>
    </location>
</feature>
<dbReference type="AlphaFoldDB" id="A0A8J6YPS6"/>
<feature type="transmembrane region" description="Helical" evidence="2">
    <location>
        <begin position="148"/>
        <end position="168"/>
    </location>
</feature>
<feature type="transmembrane region" description="Helical" evidence="2">
    <location>
        <begin position="439"/>
        <end position="456"/>
    </location>
</feature>
<feature type="transmembrane region" description="Helical" evidence="2">
    <location>
        <begin position="385"/>
        <end position="404"/>
    </location>
</feature>
<feature type="compositionally biased region" description="Gly residues" evidence="1">
    <location>
        <begin position="707"/>
        <end position="718"/>
    </location>
</feature>